<protein>
    <submittedName>
        <fullName evidence="3">Alpha/beta-Hydrolases superfamily protein</fullName>
    </submittedName>
</protein>
<comment type="caution">
    <text evidence="3">The sequence shown here is derived from an EMBL/GenBank/DDBJ whole genome shotgun (WGS) entry which is preliminary data.</text>
</comment>
<dbReference type="SUPFAM" id="SSF53474">
    <property type="entry name" value="alpha/beta-Hydrolases"/>
    <property type="match status" value="1"/>
</dbReference>
<dbReference type="PANTHER" id="PTHR46086">
    <property type="entry name" value="ALPHA/BETA-HYDROLASES SUPERFAMILY PROTEIN"/>
    <property type="match status" value="1"/>
</dbReference>
<dbReference type="CDD" id="cd00519">
    <property type="entry name" value="Lipase_3"/>
    <property type="match status" value="1"/>
</dbReference>
<dbReference type="PANTHER" id="PTHR46086:SF17">
    <property type="entry name" value="ALPHA_BETA-HYDROLASES SUPERFAMILY PROTEIN"/>
    <property type="match status" value="1"/>
</dbReference>
<evidence type="ECO:0000259" key="2">
    <source>
        <dbReference type="Pfam" id="PF01764"/>
    </source>
</evidence>
<proteinExistence type="predicted"/>
<dbReference type="InterPro" id="IPR029058">
    <property type="entry name" value="AB_hydrolase_fold"/>
</dbReference>
<evidence type="ECO:0000313" key="4">
    <source>
        <dbReference type="Proteomes" id="UP001604336"/>
    </source>
</evidence>
<feature type="domain" description="Fungal lipase-type" evidence="2">
    <location>
        <begin position="201"/>
        <end position="360"/>
    </location>
</feature>
<evidence type="ECO:0000256" key="1">
    <source>
        <dbReference type="ARBA" id="ARBA00022801"/>
    </source>
</evidence>
<dbReference type="InterPro" id="IPR044819">
    <property type="entry name" value="OBL-like"/>
</dbReference>
<organism evidence="3 4">
    <name type="scientific">Abeliophyllum distichum</name>
    <dbReference type="NCBI Taxonomy" id="126358"/>
    <lineage>
        <taxon>Eukaryota</taxon>
        <taxon>Viridiplantae</taxon>
        <taxon>Streptophyta</taxon>
        <taxon>Embryophyta</taxon>
        <taxon>Tracheophyta</taxon>
        <taxon>Spermatophyta</taxon>
        <taxon>Magnoliopsida</taxon>
        <taxon>eudicotyledons</taxon>
        <taxon>Gunneridae</taxon>
        <taxon>Pentapetalae</taxon>
        <taxon>asterids</taxon>
        <taxon>lamiids</taxon>
        <taxon>Lamiales</taxon>
        <taxon>Oleaceae</taxon>
        <taxon>Forsythieae</taxon>
        <taxon>Abeliophyllum</taxon>
    </lineage>
</organism>
<accession>A0ABD1SHJ9</accession>
<gene>
    <name evidence="3" type="ORF">Adt_25229</name>
</gene>
<sequence length="460" mass="52833">MASNVHLSKKHLVLKPRQASLIDIFRVPFSKDLESKHFVKSLRVKQAILEHRGIIFLSVFLQKIIQFNEKPLSLFGSTVEMLLNLLGNKNNFGVFLSSLLQGKMEVPNKNSSNFLSIIGLLDNRVELDKKIKPGDNKYLAALTATASKISYENKEFIKGVVEKIWKMDLLGAYDCWDERHQKNSTQGFMFHDKFANPDTIIVAFRGTEPFDAAAWSTDFDISWYKLDGIEGRVHSGFMKALGLKLDGSWPKDDREDSEHLPAYNTITKELKRHFQINNRTRFVVTGHSLGGALAILFPAVLALHKEDGVLNRLEGVYTFGQPKVGDEKFGKFMEKQLEHYGVKYYRFVYSHDIVPRLPYDNSALMFKHFGTSLYINCFYEIKDEEESYKNYFDLKSIVTMRMDSLWELVRSFILPSIFGLEYKEGLLLQIFRLVGLVFPGLPAHGPRDYINATRLANYLL</sequence>
<dbReference type="Gene3D" id="3.40.50.1820">
    <property type="entry name" value="alpha/beta hydrolase"/>
    <property type="match status" value="1"/>
</dbReference>
<dbReference type="EMBL" id="JBFOLK010000007">
    <property type="protein sequence ID" value="KAL2499679.1"/>
    <property type="molecule type" value="Genomic_DNA"/>
</dbReference>
<dbReference type="Pfam" id="PF01764">
    <property type="entry name" value="Lipase_3"/>
    <property type="match status" value="1"/>
</dbReference>
<keyword evidence="4" id="KW-1185">Reference proteome</keyword>
<dbReference type="InterPro" id="IPR002921">
    <property type="entry name" value="Fungal_lipase-type"/>
</dbReference>
<reference evidence="4" key="1">
    <citation type="submission" date="2024-07" db="EMBL/GenBank/DDBJ databases">
        <title>Two chromosome-level genome assemblies of Korean endemic species Abeliophyllum distichum and Forsythia ovata (Oleaceae).</title>
        <authorList>
            <person name="Jang H."/>
        </authorList>
    </citation>
    <scope>NUCLEOTIDE SEQUENCE [LARGE SCALE GENOMIC DNA]</scope>
</reference>
<evidence type="ECO:0000313" key="3">
    <source>
        <dbReference type="EMBL" id="KAL2499679.1"/>
    </source>
</evidence>
<dbReference type="AlphaFoldDB" id="A0ABD1SHJ9"/>
<dbReference type="GO" id="GO:0016787">
    <property type="term" value="F:hydrolase activity"/>
    <property type="evidence" value="ECO:0007669"/>
    <property type="project" value="UniProtKB-KW"/>
</dbReference>
<dbReference type="Proteomes" id="UP001604336">
    <property type="component" value="Unassembled WGS sequence"/>
</dbReference>
<keyword evidence="1" id="KW-0378">Hydrolase</keyword>
<name>A0ABD1SHJ9_9LAMI</name>